<proteinExistence type="predicted"/>
<feature type="repeat" description="TPR" evidence="3">
    <location>
        <begin position="352"/>
        <end position="385"/>
    </location>
</feature>
<name>A0A813XB85_9BILA</name>
<organism evidence="5 6">
    <name type="scientific">Rotaria sordida</name>
    <dbReference type="NCBI Taxonomy" id="392033"/>
    <lineage>
        <taxon>Eukaryota</taxon>
        <taxon>Metazoa</taxon>
        <taxon>Spiralia</taxon>
        <taxon>Gnathifera</taxon>
        <taxon>Rotifera</taxon>
        <taxon>Eurotatoria</taxon>
        <taxon>Bdelloidea</taxon>
        <taxon>Philodinida</taxon>
        <taxon>Philodinidae</taxon>
        <taxon>Rotaria</taxon>
    </lineage>
</organism>
<evidence type="ECO:0000256" key="2">
    <source>
        <dbReference type="ARBA" id="ARBA00022803"/>
    </source>
</evidence>
<gene>
    <name evidence="5" type="ORF">ZHD862_LOCUS5735</name>
</gene>
<dbReference type="InterPro" id="IPR011990">
    <property type="entry name" value="TPR-like_helical_dom_sf"/>
</dbReference>
<evidence type="ECO:0000256" key="3">
    <source>
        <dbReference type="PROSITE-ProRule" id="PRU00339"/>
    </source>
</evidence>
<dbReference type="PANTHER" id="PTHR45641">
    <property type="entry name" value="TETRATRICOPEPTIDE REPEAT PROTEIN (AFU_ORTHOLOGUE AFUA_6G03870)"/>
    <property type="match status" value="1"/>
</dbReference>
<dbReference type="SUPFAM" id="SSF52540">
    <property type="entry name" value="P-loop containing nucleoside triphosphate hydrolases"/>
    <property type="match status" value="1"/>
</dbReference>
<dbReference type="AlphaFoldDB" id="A0A813XB85"/>
<dbReference type="Gene3D" id="1.25.40.10">
    <property type="entry name" value="Tetratricopeptide repeat domain"/>
    <property type="match status" value="1"/>
</dbReference>
<evidence type="ECO:0000313" key="6">
    <source>
        <dbReference type="Proteomes" id="UP000663864"/>
    </source>
</evidence>
<dbReference type="PANTHER" id="PTHR45641:SF1">
    <property type="entry name" value="AAA+ ATPASE DOMAIN-CONTAINING PROTEIN"/>
    <property type="match status" value="1"/>
</dbReference>
<evidence type="ECO:0000256" key="1">
    <source>
        <dbReference type="ARBA" id="ARBA00022737"/>
    </source>
</evidence>
<evidence type="ECO:0000256" key="4">
    <source>
        <dbReference type="PROSITE-ProRule" id="PRU00504"/>
    </source>
</evidence>
<feature type="repeat" description="TPR" evidence="3">
    <location>
        <begin position="310"/>
        <end position="343"/>
    </location>
</feature>
<reference evidence="5" key="1">
    <citation type="submission" date="2021-02" db="EMBL/GenBank/DDBJ databases">
        <authorList>
            <person name="Nowell W R."/>
        </authorList>
    </citation>
    <scope>NUCLEOTIDE SEQUENCE</scope>
</reference>
<sequence>YGEGNGTTGTIVFGETTCGQGADQICGAGGLFVDRQGIIYYSDSSNNRILKITPFVSTATIVASTNGSFGSMTNQLNNPGAIYVDMNGTLYVADRGNFRIIMFPSDSSTGTVLVVLAFYHTGKKVATVDDGANGCTFKFETYQCDYNGELFELIDTVGLNEGSKGTVKPKDAMKMLIKFIKGNKRGFSCVLFVMPKGRITESFEKNHMLFYQTLLNGKTPAILFLSHCESDEPMNKWITNEENKTALAPYGFSDVVCGTAQEGGRFAQLIEPLRSALTIQIEEYNDALLYCKKALESFEKHFSADHRYIANCYCNIGVIYCKLKQYDLALSYYEKQLNIQLKTLPAYHFEFGVTYLNIGEIYEARSEFDLALSFYSKANEIFQKVSLLPTHEAVIELQQHVQSTNEKISHE</sequence>
<dbReference type="SUPFAM" id="SSF48452">
    <property type="entry name" value="TPR-like"/>
    <property type="match status" value="1"/>
</dbReference>
<dbReference type="SUPFAM" id="SSF63829">
    <property type="entry name" value="Calcium-dependent phosphotriesterase"/>
    <property type="match status" value="1"/>
</dbReference>
<dbReference type="Proteomes" id="UP000663864">
    <property type="component" value="Unassembled WGS sequence"/>
</dbReference>
<keyword evidence="1" id="KW-0677">Repeat</keyword>
<dbReference type="SMART" id="SM00028">
    <property type="entry name" value="TPR"/>
    <property type="match status" value="2"/>
</dbReference>
<dbReference type="PROSITE" id="PS51125">
    <property type="entry name" value="NHL"/>
    <property type="match status" value="1"/>
</dbReference>
<dbReference type="InterPro" id="IPR027417">
    <property type="entry name" value="P-loop_NTPase"/>
</dbReference>
<dbReference type="Gene3D" id="3.40.50.300">
    <property type="entry name" value="P-loop containing nucleotide triphosphate hydrolases"/>
    <property type="match status" value="1"/>
</dbReference>
<dbReference type="EMBL" id="CAJNOT010000154">
    <property type="protein sequence ID" value="CAF0868085.1"/>
    <property type="molecule type" value="Genomic_DNA"/>
</dbReference>
<dbReference type="PROSITE" id="PS50005">
    <property type="entry name" value="TPR"/>
    <property type="match status" value="2"/>
</dbReference>
<feature type="non-terminal residue" evidence="5">
    <location>
        <position position="1"/>
    </location>
</feature>
<keyword evidence="2 3" id="KW-0802">TPR repeat</keyword>
<comment type="caution">
    <text evidence="5">The sequence shown here is derived from an EMBL/GenBank/DDBJ whole genome shotgun (WGS) entry which is preliminary data.</text>
</comment>
<evidence type="ECO:0000313" key="5">
    <source>
        <dbReference type="EMBL" id="CAF0868085.1"/>
    </source>
</evidence>
<dbReference type="Pfam" id="PF13424">
    <property type="entry name" value="TPR_12"/>
    <property type="match status" value="1"/>
</dbReference>
<dbReference type="InterPro" id="IPR001258">
    <property type="entry name" value="NHL_repeat"/>
</dbReference>
<feature type="repeat" description="NHL" evidence="4">
    <location>
        <begin position="67"/>
        <end position="106"/>
    </location>
</feature>
<protein>
    <submittedName>
        <fullName evidence="5">Uncharacterized protein</fullName>
    </submittedName>
</protein>
<dbReference type="Gene3D" id="2.40.10.500">
    <property type="match status" value="1"/>
</dbReference>
<accession>A0A813XB85</accession>
<dbReference type="InterPro" id="IPR019734">
    <property type="entry name" value="TPR_rpt"/>
</dbReference>